<organism evidence="9 10">
    <name type="scientific">Zygosaccharomyces rouxii</name>
    <dbReference type="NCBI Taxonomy" id="4956"/>
    <lineage>
        <taxon>Eukaryota</taxon>
        <taxon>Fungi</taxon>
        <taxon>Dikarya</taxon>
        <taxon>Ascomycota</taxon>
        <taxon>Saccharomycotina</taxon>
        <taxon>Saccharomycetes</taxon>
        <taxon>Saccharomycetales</taxon>
        <taxon>Saccharomycetaceae</taxon>
        <taxon>Zygosaccharomyces</taxon>
    </lineage>
</organism>
<keyword evidence="5" id="KW-0963">Cytoplasm</keyword>
<keyword evidence="6" id="KW-0653">Protein transport</keyword>
<dbReference type="GO" id="GO:0061015">
    <property type="term" value="P:snRNA import into nucleus"/>
    <property type="evidence" value="ECO:0007669"/>
    <property type="project" value="EnsemblFungi"/>
</dbReference>
<evidence type="ECO:0000256" key="7">
    <source>
        <dbReference type="ARBA" id="ARBA00023242"/>
    </source>
</evidence>
<dbReference type="InterPro" id="IPR005043">
    <property type="entry name" value="XPO2_C"/>
</dbReference>
<dbReference type="Pfam" id="PF03810">
    <property type="entry name" value="IBN_N"/>
    <property type="match status" value="1"/>
</dbReference>
<evidence type="ECO:0000256" key="6">
    <source>
        <dbReference type="ARBA" id="ARBA00022927"/>
    </source>
</evidence>
<dbReference type="GO" id="GO:0005049">
    <property type="term" value="F:nuclear export signal receptor activity"/>
    <property type="evidence" value="ECO:0007669"/>
    <property type="project" value="EnsemblFungi"/>
</dbReference>
<dbReference type="GO" id="GO:0005829">
    <property type="term" value="C:cytosol"/>
    <property type="evidence" value="ECO:0007669"/>
    <property type="project" value="TreeGrafter"/>
</dbReference>
<protein>
    <recommendedName>
        <fullName evidence="8">Importin N-terminal domain-containing protein</fullName>
    </recommendedName>
</protein>
<dbReference type="InterPro" id="IPR001494">
    <property type="entry name" value="Importin-beta_N"/>
</dbReference>
<dbReference type="GO" id="GO:0032991">
    <property type="term" value="C:protein-containing complex"/>
    <property type="evidence" value="ECO:0007669"/>
    <property type="project" value="EnsemblFungi"/>
</dbReference>
<comment type="caution">
    <text evidence="9">The sequence shown here is derived from an EMBL/GenBank/DDBJ whole genome shotgun (WGS) entry which is preliminary data.</text>
</comment>
<dbReference type="Gene3D" id="1.25.10.10">
    <property type="entry name" value="Leucine-rich Repeat Variant"/>
    <property type="match status" value="1"/>
</dbReference>
<comment type="similarity">
    <text evidence="3">Belongs to the XPO2/CSE1 family.</text>
</comment>
<dbReference type="AlphaFoldDB" id="A0A1Q3A203"/>
<dbReference type="InterPro" id="IPR011989">
    <property type="entry name" value="ARM-like"/>
</dbReference>
<dbReference type="GO" id="GO:0006611">
    <property type="term" value="P:protein export from nucleus"/>
    <property type="evidence" value="ECO:0007669"/>
    <property type="project" value="EnsemblFungi"/>
</dbReference>
<dbReference type="GO" id="GO:0005635">
    <property type="term" value="C:nuclear envelope"/>
    <property type="evidence" value="ECO:0007669"/>
    <property type="project" value="EnsemblFungi"/>
</dbReference>
<dbReference type="GO" id="GO:0034399">
    <property type="term" value="C:nuclear periphery"/>
    <property type="evidence" value="ECO:0007669"/>
    <property type="project" value="EnsemblFungi"/>
</dbReference>
<keyword evidence="7" id="KW-0539">Nucleus</keyword>
<feature type="domain" description="Importin N-terminal" evidence="8">
    <location>
        <begin position="23"/>
        <end position="96"/>
    </location>
</feature>
<dbReference type="InterPro" id="IPR013713">
    <property type="entry name" value="XPO2_central"/>
</dbReference>
<dbReference type="PANTHER" id="PTHR10997">
    <property type="entry name" value="IMPORTIN-7, 8, 11"/>
    <property type="match status" value="1"/>
</dbReference>
<dbReference type="InterPro" id="IPR016024">
    <property type="entry name" value="ARM-type_fold"/>
</dbReference>
<dbReference type="OMA" id="AENEFLM"/>
<name>A0A1Q3A203_ZYGRO</name>
<comment type="subcellular location">
    <subcellularLocation>
        <location evidence="2">Cytoplasm</location>
    </subcellularLocation>
    <subcellularLocation>
        <location evidence="1">Nucleus</location>
    </subcellularLocation>
</comment>
<dbReference type="FunFam" id="1.25.10.10:FF:000057">
    <property type="entry name" value="Exportin-2 isoform 1"/>
    <property type="match status" value="1"/>
</dbReference>
<dbReference type="PANTHER" id="PTHR10997:SF8">
    <property type="entry name" value="EXPORTIN-2"/>
    <property type="match status" value="1"/>
</dbReference>
<dbReference type="GO" id="GO:0006606">
    <property type="term" value="P:protein import into nucleus"/>
    <property type="evidence" value="ECO:0007669"/>
    <property type="project" value="TreeGrafter"/>
</dbReference>
<dbReference type="Pfam" id="PF03378">
    <property type="entry name" value="CAS_CSE1"/>
    <property type="match status" value="1"/>
</dbReference>
<reference evidence="9 10" key="1">
    <citation type="submission" date="2016-08" db="EMBL/GenBank/DDBJ databases">
        <title>Draft genome sequence of allopolyploid Zygosaccharomyces rouxii.</title>
        <authorList>
            <person name="Watanabe J."/>
            <person name="Uehara K."/>
            <person name="Mogi Y."/>
            <person name="Tsukioka Y."/>
        </authorList>
    </citation>
    <scope>NUCLEOTIDE SEQUENCE [LARGE SCALE GENOMIC DNA]</scope>
    <source>
        <strain evidence="9 10">NBRC 110957</strain>
    </source>
</reference>
<evidence type="ECO:0000313" key="10">
    <source>
        <dbReference type="Proteomes" id="UP000187013"/>
    </source>
</evidence>
<dbReference type="GO" id="GO:0031267">
    <property type="term" value="F:small GTPase binding"/>
    <property type="evidence" value="ECO:0007669"/>
    <property type="project" value="InterPro"/>
</dbReference>
<evidence type="ECO:0000256" key="5">
    <source>
        <dbReference type="ARBA" id="ARBA00022490"/>
    </source>
</evidence>
<proteinExistence type="inferred from homology"/>
<dbReference type="Pfam" id="PF08506">
    <property type="entry name" value="Cse1"/>
    <property type="match status" value="1"/>
</dbReference>
<dbReference type="Proteomes" id="UP000187013">
    <property type="component" value="Unassembled WGS sequence"/>
</dbReference>
<dbReference type="SMART" id="SM00913">
    <property type="entry name" value="IBN_N"/>
    <property type="match status" value="1"/>
</dbReference>
<dbReference type="SUPFAM" id="SSF48371">
    <property type="entry name" value="ARM repeat"/>
    <property type="match status" value="1"/>
</dbReference>
<dbReference type="OrthoDB" id="3268246at2759"/>
<dbReference type="EMBL" id="BDGX01000016">
    <property type="protein sequence ID" value="GAV49741.1"/>
    <property type="molecule type" value="Genomic_DNA"/>
</dbReference>
<gene>
    <name evidence="9" type="ORF">ZYGR_0P03870</name>
</gene>
<dbReference type="PROSITE" id="PS50166">
    <property type="entry name" value="IMPORTIN_B_NT"/>
    <property type="match status" value="1"/>
</dbReference>
<evidence type="ECO:0000259" key="8">
    <source>
        <dbReference type="PROSITE" id="PS50166"/>
    </source>
</evidence>
<dbReference type="eggNOG" id="KOG1992">
    <property type="taxonomic scope" value="Eukaryota"/>
</dbReference>
<sequence>MGDLGTIAKFLEESVVASTAKSAERNLGSLETQPEFGLSLLHIVASTNLPLATRLAGALFFKNYVKRRWIDEDGNHLLPASDTELIKKEIVPLMISLPNNLQIQIGEAISAIADSDFPGNWPTLLNDLASRLTADDMVTNRGVLIVSHSIFKRWRPLFRSDELFLEIKMVLEVFTEPFLSLLKTVDEQIQQNGNNQQQLQVLFEVFLLLVKLYYDFNCQDIPEFFEDNIQTGMGILHKYLAYSNPLLDDPDDSETASVLIKVKSSIQELVQLYTTRYEDVFGDMINDFIQITWSLLTAMSSEPKYDILVSKSLAFLTAVSRIPKYFEIFNNEFAMNNIAEQIILPNVTLRESDIELFEDDPIEYVRRDLEGSDTDTRRRACTDFLKELKEKNEQLITNIFATHVQKFFEQYQLNPTENWRYKDLSIYLFTALAINGNVTSSGVSSTNILLDVVDFFTKQIAPDLTNSVPHVILRVDAIKYIYIFRNQLNKPQLIEILPILANFLERDEYVVYTYAAITIERILTIRESITSPNFVFNKMDLTNSAEPLLTNLIKLILKQGSSPEKLAENEFLMRAVFRVLQTAEDTIQGLASHLLQELLGIVTIISKNPSNPRFTHYTFESIGAIESHSPLELLPQIVQSIVPVFLEILSEDIQEFVPYVFQLFAFCVEKGKSVPDSIKQLAQPILSPPLWEMKGNVPAVTRILKSFIKADQSLFPNLIPVLGVFQRLIASKAYDIYGFEILEVIILHIDMERLKPYLKQIAVLLLQRLQTSKTERYVKQLVVFLATISIKLGPDFVVEFIDGVQDGVFSQIWGNFILTTLPGIGHLLSRKIALVGTLNVMISGNIFVNKYQPLLVPTLEAIVETASSQSIANLTNDHIDFDNMEEISTFGSSFSRLVSVTERPVDPLADIDLTNGLRSYVATSLSKYNESSGMALVSNLAPQLPQDAQIKLKDLMSVAV</sequence>
<evidence type="ECO:0000256" key="2">
    <source>
        <dbReference type="ARBA" id="ARBA00004496"/>
    </source>
</evidence>
<dbReference type="GO" id="GO:0046827">
    <property type="term" value="P:positive regulation of protein export from nucleus"/>
    <property type="evidence" value="ECO:0007669"/>
    <property type="project" value="EnsemblFungi"/>
</dbReference>
<evidence type="ECO:0000256" key="3">
    <source>
        <dbReference type="ARBA" id="ARBA00008669"/>
    </source>
</evidence>
<keyword evidence="4" id="KW-0813">Transport</keyword>
<accession>A0A1Q3A203</accession>
<evidence type="ECO:0000256" key="4">
    <source>
        <dbReference type="ARBA" id="ARBA00022448"/>
    </source>
</evidence>
<evidence type="ECO:0000313" key="9">
    <source>
        <dbReference type="EMBL" id="GAV49741.1"/>
    </source>
</evidence>
<evidence type="ECO:0000256" key="1">
    <source>
        <dbReference type="ARBA" id="ARBA00004123"/>
    </source>
</evidence>